<protein>
    <recommendedName>
        <fullName evidence="9">Rod shape-determining protein MreD</fullName>
    </recommendedName>
</protein>
<evidence type="ECO:0000256" key="2">
    <source>
        <dbReference type="ARBA" id="ARBA00022475"/>
    </source>
</evidence>
<proteinExistence type="predicted"/>
<dbReference type="GO" id="GO:0008360">
    <property type="term" value="P:regulation of cell shape"/>
    <property type="evidence" value="ECO:0007669"/>
    <property type="project" value="UniProtKB-KW"/>
</dbReference>
<evidence type="ECO:0008006" key="9">
    <source>
        <dbReference type="Google" id="ProtNLM"/>
    </source>
</evidence>
<dbReference type="InterPro" id="IPR007227">
    <property type="entry name" value="Cell_shape_determining_MreD"/>
</dbReference>
<dbReference type="GO" id="GO:0005886">
    <property type="term" value="C:plasma membrane"/>
    <property type="evidence" value="ECO:0007669"/>
    <property type="project" value="UniProtKB-SubCell"/>
</dbReference>
<dbReference type="NCBIfam" id="TIGR03426">
    <property type="entry name" value="shape_MreD"/>
    <property type="match status" value="1"/>
</dbReference>
<accession>A0A383EPP7</accession>
<name>A0A383EPP7_9ZZZZ</name>
<dbReference type="Pfam" id="PF04093">
    <property type="entry name" value="MreD"/>
    <property type="match status" value="1"/>
</dbReference>
<feature type="transmembrane region" description="Helical" evidence="7">
    <location>
        <begin position="91"/>
        <end position="113"/>
    </location>
</feature>
<keyword evidence="4" id="KW-0133">Cell shape</keyword>
<evidence type="ECO:0000256" key="7">
    <source>
        <dbReference type="SAM" id="Phobius"/>
    </source>
</evidence>
<feature type="transmembrane region" description="Helical" evidence="7">
    <location>
        <begin position="59"/>
        <end position="79"/>
    </location>
</feature>
<keyword evidence="2" id="KW-1003">Cell membrane</keyword>
<keyword evidence="5 7" id="KW-1133">Transmembrane helix</keyword>
<evidence type="ECO:0000256" key="3">
    <source>
        <dbReference type="ARBA" id="ARBA00022692"/>
    </source>
</evidence>
<evidence type="ECO:0000256" key="4">
    <source>
        <dbReference type="ARBA" id="ARBA00022960"/>
    </source>
</evidence>
<evidence type="ECO:0000256" key="6">
    <source>
        <dbReference type="ARBA" id="ARBA00023136"/>
    </source>
</evidence>
<organism evidence="8">
    <name type="scientific">marine metagenome</name>
    <dbReference type="NCBI Taxonomy" id="408172"/>
    <lineage>
        <taxon>unclassified sequences</taxon>
        <taxon>metagenomes</taxon>
        <taxon>ecological metagenomes</taxon>
    </lineage>
</organism>
<feature type="non-terminal residue" evidence="8">
    <location>
        <position position="1"/>
    </location>
</feature>
<keyword evidence="3 7" id="KW-0812">Transmembrane</keyword>
<keyword evidence="6 7" id="KW-0472">Membrane</keyword>
<reference evidence="8" key="1">
    <citation type="submission" date="2018-05" db="EMBL/GenBank/DDBJ databases">
        <authorList>
            <person name="Lanie J.A."/>
            <person name="Ng W.-L."/>
            <person name="Kazmierczak K.M."/>
            <person name="Andrzejewski T.M."/>
            <person name="Davidsen T.M."/>
            <person name="Wayne K.J."/>
            <person name="Tettelin H."/>
            <person name="Glass J.I."/>
            <person name="Rusch D."/>
            <person name="Podicherti R."/>
            <person name="Tsui H.-C.T."/>
            <person name="Winkler M.E."/>
        </authorList>
    </citation>
    <scope>NUCLEOTIDE SEQUENCE</scope>
</reference>
<evidence type="ECO:0000313" key="8">
    <source>
        <dbReference type="EMBL" id="SVE58751.1"/>
    </source>
</evidence>
<dbReference type="EMBL" id="UINC01227740">
    <property type="protein sequence ID" value="SVE58751.1"/>
    <property type="molecule type" value="Genomic_DNA"/>
</dbReference>
<feature type="non-terminal residue" evidence="8">
    <location>
        <position position="115"/>
    </location>
</feature>
<gene>
    <name evidence="8" type="ORF">METZ01_LOCUS511605</name>
</gene>
<comment type="subcellular location">
    <subcellularLocation>
        <location evidence="1">Cell membrane</location>
        <topology evidence="1">Multi-pass membrane protein</topology>
    </subcellularLocation>
</comment>
<evidence type="ECO:0000256" key="5">
    <source>
        <dbReference type="ARBA" id="ARBA00022989"/>
    </source>
</evidence>
<sequence length="115" mass="12499">VPLLVTFVLVILCAIPYGVPGLSLVMPLLPLVSVYFWAVHRPDLTPAIGHFLIGLLQDILVGTPIGLSAAMFVGIHAAVHYQRPFFHGKPFLVLWFSFALLIAMISLCSYTAVAI</sequence>
<dbReference type="AlphaFoldDB" id="A0A383EPP7"/>
<evidence type="ECO:0000256" key="1">
    <source>
        <dbReference type="ARBA" id="ARBA00004651"/>
    </source>
</evidence>